<keyword evidence="4" id="KW-1185">Reference proteome</keyword>
<evidence type="ECO:0000256" key="1">
    <source>
        <dbReference type="SAM" id="SignalP"/>
    </source>
</evidence>
<feature type="domain" description="Ecp2 effector protein-like" evidence="2">
    <location>
        <begin position="64"/>
        <end position="170"/>
    </location>
</feature>
<keyword evidence="1" id="KW-0732">Signal</keyword>
<accession>A0A423VX93</accession>
<dbReference type="OrthoDB" id="5180994at2759"/>
<dbReference type="Pfam" id="PF14856">
    <property type="entry name" value="Hce2"/>
    <property type="match status" value="1"/>
</dbReference>
<organism evidence="3 4">
    <name type="scientific">Cytospora schulzeri</name>
    <dbReference type="NCBI Taxonomy" id="448051"/>
    <lineage>
        <taxon>Eukaryota</taxon>
        <taxon>Fungi</taxon>
        <taxon>Dikarya</taxon>
        <taxon>Ascomycota</taxon>
        <taxon>Pezizomycotina</taxon>
        <taxon>Sordariomycetes</taxon>
        <taxon>Sordariomycetidae</taxon>
        <taxon>Diaporthales</taxon>
        <taxon>Cytosporaceae</taxon>
        <taxon>Cytospora</taxon>
    </lineage>
</organism>
<proteinExistence type="predicted"/>
<evidence type="ECO:0000313" key="4">
    <source>
        <dbReference type="Proteomes" id="UP000283895"/>
    </source>
</evidence>
<name>A0A423VX93_9PEZI</name>
<comment type="caution">
    <text evidence="3">The sequence shown here is derived from an EMBL/GenBank/DDBJ whole genome shotgun (WGS) entry which is preliminary data.</text>
</comment>
<feature type="chain" id="PRO_5019037453" description="Ecp2 effector protein-like domain-containing protein" evidence="1">
    <location>
        <begin position="23"/>
        <end position="207"/>
    </location>
</feature>
<dbReference type="EMBL" id="LKEA01000035">
    <property type="protein sequence ID" value="ROV95658.1"/>
    <property type="molecule type" value="Genomic_DNA"/>
</dbReference>
<sequence>MLFKKHYLKFWILATIISCISSAVIPSGDISPGLVNMPRGPPAPVNVTNYIDWMSSRPGIGRFCEREDFNFDDNADCDLLVSDCSQILTHSIINNEGGLFELWREWDQGNSTFVAVSSVETCMIQVAMLNGTNSILSVQDLADKVNETIQKGQREDDVSNLRPSYGKMWCPRPPHETAPVDIGVEWMIGCSSDQGVSITSLPKPPVL</sequence>
<gene>
    <name evidence="3" type="ORF">VMCG_07551</name>
</gene>
<evidence type="ECO:0000313" key="3">
    <source>
        <dbReference type="EMBL" id="ROV95658.1"/>
    </source>
</evidence>
<reference evidence="3 4" key="1">
    <citation type="submission" date="2015-09" db="EMBL/GenBank/DDBJ databases">
        <title>Host preference determinants of Valsa canker pathogens revealed by comparative genomics.</title>
        <authorList>
            <person name="Yin Z."/>
            <person name="Huang L."/>
        </authorList>
    </citation>
    <scope>NUCLEOTIDE SEQUENCE [LARGE SCALE GENOMIC DNA]</scope>
    <source>
        <strain evidence="3 4">03-1</strain>
    </source>
</reference>
<dbReference type="InterPro" id="IPR029226">
    <property type="entry name" value="Ecp2-like"/>
</dbReference>
<evidence type="ECO:0000259" key="2">
    <source>
        <dbReference type="Pfam" id="PF14856"/>
    </source>
</evidence>
<feature type="signal peptide" evidence="1">
    <location>
        <begin position="1"/>
        <end position="22"/>
    </location>
</feature>
<dbReference type="AlphaFoldDB" id="A0A423VX93"/>
<protein>
    <recommendedName>
        <fullName evidence="2">Ecp2 effector protein-like domain-containing protein</fullName>
    </recommendedName>
</protein>
<dbReference type="Proteomes" id="UP000283895">
    <property type="component" value="Unassembled WGS sequence"/>
</dbReference>